<accession>A0AA39XLT9</accession>
<proteinExistence type="predicted"/>
<gene>
    <name evidence="1" type="ORF">B0T17DRAFT_80913</name>
</gene>
<reference evidence="1" key="1">
    <citation type="submission" date="2023-06" db="EMBL/GenBank/DDBJ databases">
        <title>Genome-scale phylogeny and comparative genomics of the fungal order Sordariales.</title>
        <authorList>
            <consortium name="Lawrence Berkeley National Laboratory"/>
            <person name="Hensen N."/>
            <person name="Bonometti L."/>
            <person name="Westerberg I."/>
            <person name="Brannstrom I.O."/>
            <person name="Guillou S."/>
            <person name="Cros-Aarteil S."/>
            <person name="Calhoun S."/>
            <person name="Haridas S."/>
            <person name="Kuo A."/>
            <person name="Mondo S."/>
            <person name="Pangilinan J."/>
            <person name="Riley R."/>
            <person name="LaButti K."/>
            <person name="Andreopoulos B."/>
            <person name="Lipzen A."/>
            <person name="Chen C."/>
            <person name="Yanf M."/>
            <person name="Daum C."/>
            <person name="Ng V."/>
            <person name="Clum A."/>
            <person name="Steindorff A."/>
            <person name="Ohm R."/>
            <person name="Martin F."/>
            <person name="Silar P."/>
            <person name="Natvig D."/>
            <person name="Lalanne C."/>
            <person name="Gautier V."/>
            <person name="Ament-velasquez S.L."/>
            <person name="Kruys A."/>
            <person name="Hutchinson M.I."/>
            <person name="Powell A.J."/>
            <person name="Barry K."/>
            <person name="Miller A.N."/>
            <person name="Grigoriev I.V."/>
            <person name="Debuchy R."/>
            <person name="Gladieux P."/>
            <person name="Thoren M.H."/>
            <person name="Johannesson H."/>
        </authorList>
    </citation>
    <scope>NUCLEOTIDE SEQUENCE</scope>
    <source>
        <strain evidence="1">SMH3391-2</strain>
    </source>
</reference>
<protein>
    <submittedName>
        <fullName evidence="1">Uncharacterized protein</fullName>
    </submittedName>
</protein>
<evidence type="ECO:0000313" key="1">
    <source>
        <dbReference type="EMBL" id="KAK0636406.1"/>
    </source>
</evidence>
<name>A0AA39XLT9_9PEZI</name>
<keyword evidence="2" id="KW-1185">Reference proteome</keyword>
<evidence type="ECO:0000313" key="2">
    <source>
        <dbReference type="Proteomes" id="UP001174934"/>
    </source>
</evidence>
<organism evidence="1 2">
    <name type="scientific">Bombardia bombarda</name>
    <dbReference type="NCBI Taxonomy" id="252184"/>
    <lineage>
        <taxon>Eukaryota</taxon>
        <taxon>Fungi</taxon>
        <taxon>Dikarya</taxon>
        <taxon>Ascomycota</taxon>
        <taxon>Pezizomycotina</taxon>
        <taxon>Sordariomycetes</taxon>
        <taxon>Sordariomycetidae</taxon>
        <taxon>Sordariales</taxon>
        <taxon>Lasiosphaeriaceae</taxon>
        <taxon>Bombardia</taxon>
    </lineage>
</organism>
<dbReference type="AlphaFoldDB" id="A0AA39XLT9"/>
<dbReference type="EMBL" id="JAULSR010000001">
    <property type="protein sequence ID" value="KAK0636406.1"/>
    <property type="molecule type" value="Genomic_DNA"/>
</dbReference>
<comment type="caution">
    <text evidence="1">The sequence shown here is derived from an EMBL/GenBank/DDBJ whole genome shotgun (WGS) entry which is preliminary data.</text>
</comment>
<dbReference type="Proteomes" id="UP001174934">
    <property type="component" value="Unassembled WGS sequence"/>
</dbReference>
<sequence length="118" mass="12798">MFPFPPSVGLAVQLSLAQRVTFPSTDYLPAQIRLGVTLVAWCMQCDGTTGLRVALSPKMLKTVKHCLGALKSQAATLIGLGVYPDRRVASVGHCVFVFIGLYQDNVTQMSTETWPSLL</sequence>